<organism evidence="2 3">
    <name type="scientific">Streptomyces venezuelae (strain ATCC 10712 / CBS 650.69 / DSM 40230 / JCM 4526 / NBRC 13096 / PD 04745)</name>
    <dbReference type="NCBI Taxonomy" id="953739"/>
    <lineage>
        <taxon>Bacteria</taxon>
        <taxon>Bacillati</taxon>
        <taxon>Actinomycetota</taxon>
        <taxon>Actinomycetes</taxon>
        <taxon>Kitasatosporales</taxon>
        <taxon>Streptomycetaceae</taxon>
        <taxon>Streptomyces</taxon>
    </lineage>
</organism>
<sequence length="71" mass="7709">MRNPAPATHPRTCENVPRPGPRPAPVAPPPVRATHPRVPAPLPHRDITVPEPVRRSGTYGGKTLPYASRTH</sequence>
<feature type="compositionally biased region" description="Basic and acidic residues" evidence="1">
    <location>
        <begin position="43"/>
        <end position="54"/>
    </location>
</feature>
<dbReference type="Proteomes" id="UP000006854">
    <property type="component" value="Chromosome"/>
</dbReference>
<dbReference type="EMBL" id="FR845719">
    <property type="protein sequence ID" value="CCA59679.1"/>
    <property type="molecule type" value="Genomic_DNA"/>
</dbReference>
<dbReference type="KEGG" id="sve:SVEN_6393"/>
<reference evidence="2 3" key="1">
    <citation type="journal article" date="2011" name="BMC Genomics">
        <title>Genome-wide analysis of the role of GlnR in Streptomyces venezuelae provides new insights into global nitrogen regulation in actinomycetes.</title>
        <authorList>
            <person name="Pullan S.T."/>
            <person name="Bibb M.J."/>
            <person name="Merrick M."/>
        </authorList>
    </citation>
    <scope>NUCLEOTIDE SEQUENCE [LARGE SCALE GENOMIC DNA]</scope>
    <source>
        <strain evidence="3">ATCC 10712 / CBS 650.69 / DSM 40230 / JCM 4526 / NBRC 13096 / PD 04745</strain>
    </source>
</reference>
<feature type="compositionally biased region" description="Pro residues" evidence="1">
    <location>
        <begin position="18"/>
        <end position="31"/>
    </location>
</feature>
<evidence type="ECO:0000313" key="3">
    <source>
        <dbReference type="Proteomes" id="UP000006854"/>
    </source>
</evidence>
<name>F2REZ4_STRVP</name>
<evidence type="ECO:0000256" key="1">
    <source>
        <dbReference type="SAM" id="MobiDB-lite"/>
    </source>
</evidence>
<dbReference type="STRING" id="953739.SVEN_6393"/>
<evidence type="ECO:0000313" key="2">
    <source>
        <dbReference type="EMBL" id="CCA59679.1"/>
    </source>
</evidence>
<feature type="region of interest" description="Disordered" evidence="1">
    <location>
        <begin position="1"/>
        <end position="71"/>
    </location>
</feature>
<proteinExistence type="predicted"/>
<dbReference type="HOGENOM" id="CLU_2738506_0_0_11"/>
<accession>F2REZ4</accession>
<protein>
    <submittedName>
        <fullName evidence="2">Uncharacterized protein</fullName>
    </submittedName>
</protein>
<keyword evidence="3" id="KW-1185">Reference proteome</keyword>
<dbReference type="AlphaFoldDB" id="F2REZ4"/>
<gene>
    <name evidence="2" type="ordered locus">SVEN_6393</name>
</gene>